<proteinExistence type="predicted"/>
<keyword evidence="3" id="KW-1185">Reference proteome</keyword>
<feature type="domain" description="Replication initiator A N-terminal" evidence="1">
    <location>
        <begin position="23"/>
        <end position="94"/>
    </location>
</feature>
<evidence type="ECO:0000313" key="2">
    <source>
        <dbReference type="EMBL" id="MBK1468135.1"/>
    </source>
</evidence>
<evidence type="ECO:0000259" key="1">
    <source>
        <dbReference type="Pfam" id="PF06970"/>
    </source>
</evidence>
<comment type="caution">
    <text evidence="2">The sequence shown here is derived from an EMBL/GenBank/DDBJ whole genome shotgun (WGS) entry which is preliminary data.</text>
</comment>
<protein>
    <submittedName>
        <fullName evidence="2">Replication initiator protein A</fullName>
    </submittedName>
</protein>
<gene>
    <name evidence="2" type="ORF">IBJ83_02230</name>
</gene>
<dbReference type="InterPro" id="IPR010724">
    <property type="entry name" value="RepA_N"/>
</dbReference>
<name>A0ABS1C9N4_9FIRM</name>
<dbReference type="Proteomes" id="UP000823123">
    <property type="component" value="Unassembled WGS sequence"/>
</dbReference>
<sequence>MKLLIKDRLFRDIPKVLNLSNENCYLIPKELFNEYYQNLSLGAKMLYGIYLDKLISEDVLKDEEGFLFFEFTIEEMNEALSVSTITSLKYKKELLKNDLLIQKDKKDKKSQNIYYLLKPNGM</sequence>
<dbReference type="Pfam" id="PF06970">
    <property type="entry name" value="RepA_N"/>
    <property type="match status" value="1"/>
</dbReference>
<reference evidence="2 3" key="1">
    <citation type="submission" date="2020-09" db="EMBL/GenBank/DDBJ databases">
        <title>Parvimonas S3374 sp. nov.</title>
        <authorList>
            <person name="Buhl M."/>
        </authorList>
    </citation>
    <scope>NUCLEOTIDE SEQUENCE [LARGE SCALE GENOMIC DNA]</scope>
    <source>
        <strain evidence="2 3">S3374</strain>
    </source>
</reference>
<organism evidence="2 3">
    <name type="scientific">Parvimonas parva</name>
    <dbReference type="NCBI Taxonomy" id="2769485"/>
    <lineage>
        <taxon>Bacteria</taxon>
        <taxon>Bacillati</taxon>
        <taxon>Bacillota</taxon>
        <taxon>Tissierellia</taxon>
        <taxon>Tissierellales</taxon>
        <taxon>Peptoniphilaceae</taxon>
        <taxon>Parvimonas</taxon>
    </lineage>
</organism>
<dbReference type="RefSeq" id="WP_068472863.1">
    <property type="nucleotide sequence ID" value="NZ_JACVDA010000005.1"/>
</dbReference>
<dbReference type="EMBL" id="JACVDA010000005">
    <property type="protein sequence ID" value="MBK1468135.1"/>
    <property type="molecule type" value="Genomic_DNA"/>
</dbReference>
<evidence type="ECO:0000313" key="3">
    <source>
        <dbReference type="Proteomes" id="UP000823123"/>
    </source>
</evidence>
<accession>A0ABS1C9N4</accession>